<evidence type="ECO:0000313" key="8">
    <source>
        <dbReference type="EMBL" id="PCD76018.1"/>
    </source>
</evidence>
<dbReference type="Pfam" id="PF00482">
    <property type="entry name" value="T2SSF"/>
    <property type="match status" value="1"/>
</dbReference>
<dbReference type="InterPro" id="IPR042094">
    <property type="entry name" value="T2SS_GspF_sf"/>
</dbReference>
<accession>A0A2A4CP07</accession>
<protein>
    <submittedName>
        <fullName evidence="8">Pilus assembly protein TadB</fullName>
    </submittedName>
</protein>
<dbReference type="PANTHER" id="PTHR35007">
    <property type="entry name" value="INTEGRAL MEMBRANE PROTEIN-RELATED"/>
    <property type="match status" value="1"/>
</dbReference>
<sequence length="315" mass="35012">MNLIIVYGLVFASVLLFVDIAVRALMVSQRGTREVNERLKRISQGSDQDTVYGSLLKDRGFGQDRGPALQWLWRLYQQSGLHIPPAKRAMYLLVIFMASWVLSLFFVRGTTLQLISTVFLTGALTVMILMRLRSRRINIFVNQIPVAVDVLTRSLHAGHPLNAAISLVSREMPDPIGSEFGILSDQLAFGAEIDDGMMSMVERVGAEELNLLAVSMSVQRGTGGNLAEVLENLSQMVRGRTMMRAKIRAISAEGRITAVVMGIFPFLLYLMVKTMVPTYFDSVWATGYGTYIVVGVLVWMGIGALILRNLVKFDF</sequence>
<organism evidence="8 9">
    <name type="scientific">Pseudothioclava arenosa</name>
    <dbReference type="NCBI Taxonomy" id="1795308"/>
    <lineage>
        <taxon>Bacteria</taxon>
        <taxon>Pseudomonadati</taxon>
        <taxon>Pseudomonadota</taxon>
        <taxon>Alphaproteobacteria</taxon>
        <taxon>Rhodobacterales</taxon>
        <taxon>Paracoccaceae</taxon>
        <taxon>Pseudothioclava</taxon>
    </lineage>
</organism>
<evidence type="ECO:0000256" key="1">
    <source>
        <dbReference type="ARBA" id="ARBA00004651"/>
    </source>
</evidence>
<gene>
    <name evidence="8" type="ORF">CLN94_11040</name>
</gene>
<name>A0A2A4CP07_9RHOB</name>
<keyword evidence="2" id="KW-1003">Cell membrane</keyword>
<comment type="caution">
    <text evidence="8">The sequence shown here is derived from an EMBL/GenBank/DDBJ whole genome shotgun (WGS) entry which is preliminary data.</text>
</comment>
<feature type="transmembrane region" description="Helical" evidence="6">
    <location>
        <begin position="6"/>
        <end position="26"/>
    </location>
</feature>
<feature type="transmembrane region" description="Helical" evidence="6">
    <location>
        <begin position="112"/>
        <end position="130"/>
    </location>
</feature>
<evidence type="ECO:0000256" key="5">
    <source>
        <dbReference type="ARBA" id="ARBA00023136"/>
    </source>
</evidence>
<feature type="transmembrane region" description="Helical" evidence="6">
    <location>
        <begin position="291"/>
        <end position="311"/>
    </location>
</feature>
<evidence type="ECO:0000259" key="7">
    <source>
        <dbReference type="Pfam" id="PF00482"/>
    </source>
</evidence>
<keyword evidence="3 6" id="KW-0812">Transmembrane</keyword>
<dbReference type="OrthoDB" id="9803381at2"/>
<dbReference type="PANTHER" id="PTHR35007:SF1">
    <property type="entry name" value="PILUS ASSEMBLY PROTEIN"/>
    <property type="match status" value="1"/>
</dbReference>
<reference evidence="8 9" key="1">
    <citation type="submission" date="2017-09" db="EMBL/GenBank/DDBJ databases">
        <title>A multilocus sequence analysis scheme for characterization of bacteria in the genus Thioclava.</title>
        <authorList>
            <person name="Liu Y."/>
            <person name="Shao Z."/>
        </authorList>
    </citation>
    <scope>NUCLEOTIDE SEQUENCE [LARGE SCALE GENOMIC DNA]</scope>
    <source>
        <strain evidence="8 9">CAU 1312</strain>
    </source>
</reference>
<dbReference type="InterPro" id="IPR018076">
    <property type="entry name" value="T2SS_GspF_dom"/>
</dbReference>
<dbReference type="EMBL" id="NTJD01000008">
    <property type="protein sequence ID" value="PCD76018.1"/>
    <property type="molecule type" value="Genomic_DNA"/>
</dbReference>
<dbReference type="Gene3D" id="1.20.81.30">
    <property type="entry name" value="Type II secretion system (T2SS), domain F"/>
    <property type="match status" value="1"/>
</dbReference>
<feature type="transmembrane region" description="Helical" evidence="6">
    <location>
        <begin position="89"/>
        <end position="106"/>
    </location>
</feature>
<evidence type="ECO:0000256" key="4">
    <source>
        <dbReference type="ARBA" id="ARBA00022989"/>
    </source>
</evidence>
<keyword evidence="4 6" id="KW-1133">Transmembrane helix</keyword>
<dbReference type="Proteomes" id="UP000243507">
    <property type="component" value="Unassembled WGS sequence"/>
</dbReference>
<evidence type="ECO:0000256" key="6">
    <source>
        <dbReference type="SAM" id="Phobius"/>
    </source>
</evidence>
<proteinExistence type="predicted"/>
<dbReference type="AlphaFoldDB" id="A0A2A4CP07"/>
<evidence type="ECO:0000256" key="3">
    <source>
        <dbReference type="ARBA" id="ARBA00022692"/>
    </source>
</evidence>
<evidence type="ECO:0000256" key="2">
    <source>
        <dbReference type="ARBA" id="ARBA00022475"/>
    </source>
</evidence>
<feature type="transmembrane region" description="Helical" evidence="6">
    <location>
        <begin position="252"/>
        <end position="271"/>
    </location>
</feature>
<keyword evidence="5 6" id="KW-0472">Membrane</keyword>
<dbReference type="GO" id="GO:0005886">
    <property type="term" value="C:plasma membrane"/>
    <property type="evidence" value="ECO:0007669"/>
    <property type="project" value="UniProtKB-SubCell"/>
</dbReference>
<evidence type="ECO:0000313" key="9">
    <source>
        <dbReference type="Proteomes" id="UP000243507"/>
    </source>
</evidence>
<dbReference type="RefSeq" id="WP_096434005.1">
    <property type="nucleotide sequence ID" value="NZ_NTJD01000008.1"/>
</dbReference>
<keyword evidence="9" id="KW-1185">Reference proteome</keyword>
<comment type="subcellular location">
    <subcellularLocation>
        <location evidence="1">Cell membrane</location>
        <topology evidence="1">Multi-pass membrane protein</topology>
    </subcellularLocation>
</comment>
<feature type="domain" description="Type II secretion system protein GspF" evidence="7">
    <location>
        <begin position="148"/>
        <end position="272"/>
    </location>
</feature>